<dbReference type="InterPro" id="IPR001789">
    <property type="entry name" value="Sig_transdc_resp-reg_receiver"/>
</dbReference>
<dbReference type="RefSeq" id="WP_119666227.1">
    <property type="nucleotide sequence ID" value="NZ_QXED01000001.1"/>
</dbReference>
<keyword evidence="4" id="KW-1185">Reference proteome</keyword>
<dbReference type="PANTHER" id="PTHR44520:SF2">
    <property type="entry name" value="RESPONSE REGULATOR RCP1"/>
    <property type="match status" value="1"/>
</dbReference>
<dbReference type="SUPFAM" id="SSF52172">
    <property type="entry name" value="CheY-like"/>
    <property type="match status" value="1"/>
</dbReference>
<dbReference type="GO" id="GO:0000160">
    <property type="term" value="P:phosphorelay signal transduction system"/>
    <property type="evidence" value="ECO:0007669"/>
    <property type="project" value="InterPro"/>
</dbReference>
<accession>A0A418MJ03</accession>
<comment type="caution">
    <text evidence="3">The sequence shown here is derived from an EMBL/GenBank/DDBJ whole genome shotgun (WGS) entry which is preliminary data.</text>
</comment>
<evidence type="ECO:0000256" key="1">
    <source>
        <dbReference type="PROSITE-ProRule" id="PRU00169"/>
    </source>
</evidence>
<protein>
    <submittedName>
        <fullName evidence="3">Response regulator</fullName>
    </submittedName>
</protein>
<dbReference type="EMBL" id="QXED01000001">
    <property type="protein sequence ID" value="RIV27376.1"/>
    <property type="molecule type" value="Genomic_DNA"/>
</dbReference>
<evidence type="ECO:0000313" key="3">
    <source>
        <dbReference type="EMBL" id="RIV27376.1"/>
    </source>
</evidence>
<dbReference type="Gene3D" id="3.40.50.2300">
    <property type="match status" value="1"/>
</dbReference>
<feature type="modified residue" description="4-aspartylphosphate" evidence="1">
    <location>
        <position position="59"/>
    </location>
</feature>
<dbReference type="Pfam" id="PF00072">
    <property type="entry name" value="Response_reg"/>
    <property type="match status" value="1"/>
</dbReference>
<sequence>MTDQPVVWVVDDDPDDQLLMAMALRQIVPSIQVRFIDDGSELILLLNELESYPRLVILDLNMPVMNGFETLEEIRNIPQYQHLPVVILTTSRNAEDKERSMALGANGYYTKPANHNQTINIVSELVRHWQLHDSAR</sequence>
<gene>
    <name evidence="3" type="ORF">DYU11_03430</name>
</gene>
<keyword evidence="1" id="KW-0597">Phosphoprotein</keyword>
<evidence type="ECO:0000259" key="2">
    <source>
        <dbReference type="PROSITE" id="PS50110"/>
    </source>
</evidence>
<proteinExistence type="predicted"/>
<dbReference type="PROSITE" id="PS50110">
    <property type="entry name" value="RESPONSE_REGULATORY"/>
    <property type="match status" value="1"/>
</dbReference>
<organism evidence="3 4">
    <name type="scientific">Fibrisoma montanum</name>
    <dbReference type="NCBI Taxonomy" id="2305895"/>
    <lineage>
        <taxon>Bacteria</taxon>
        <taxon>Pseudomonadati</taxon>
        <taxon>Bacteroidota</taxon>
        <taxon>Cytophagia</taxon>
        <taxon>Cytophagales</taxon>
        <taxon>Spirosomataceae</taxon>
        <taxon>Fibrisoma</taxon>
    </lineage>
</organism>
<dbReference type="InterPro" id="IPR052893">
    <property type="entry name" value="TCS_response_regulator"/>
</dbReference>
<dbReference type="Proteomes" id="UP000283523">
    <property type="component" value="Unassembled WGS sequence"/>
</dbReference>
<evidence type="ECO:0000313" key="4">
    <source>
        <dbReference type="Proteomes" id="UP000283523"/>
    </source>
</evidence>
<dbReference type="PANTHER" id="PTHR44520">
    <property type="entry name" value="RESPONSE REGULATOR RCP1-RELATED"/>
    <property type="match status" value="1"/>
</dbReference>
<dbReference type="AlphaFoldDB" id="A0A418MJ03"/>
<dbReference type="SMART" id="SM00448">
    <property type="entry name" value="REC"/>
    <property type="match status" value="1"/>
</dbReference>
<dbReference type="InterPro" id="IPR011006">
    <property type="entry name" value="CheY-like_superfamily"/>
</dbReference>
<name>A0A418MJ03_9BACT</name>
<reference evidence="3 4" key="1">
    <citation type="submission" date="2018-08" db="EMBL/GenBank/DDBJ databases">
        <title>Fibrisoma montanum sp. nov., isolated from Danxia mountain soil.</title>
        <authorList>
            <person name="Huang Y."/>
        </authorList>
    </citation>
    <scope>NUCLEOTIDE SEQUENCE [LARGE SCALE GENOMIC DNA]</scope>
    <source>
        <strain evidence="3 4">HYT19</strain>
    </source>
</reference>
<feature type="domain" description="Response regulatory" evidence="2">
    <location>
        <begin position="6"/>
        <end position="126"/>
    </location>
</feature>
<dbReference type="OrthoDB" id="957707at2"/>